<reference evidence="1" key="1">
    <citation type="submission" date="2020-10" db="EMBL/GenBank/DDBJ databases">
        <title>Mucilaginibacter mali sp. nov., isolated from rhizosphere soil of apple orchard.</title>
        <authorList>
            <person name="Lee J.-S."/>
            <person name="Kim H.S."/>
            <person name="Kim J.-S."/>
        </authorList>
    </citation>
    <scope>NUCLEOTIDE SEQUENCE</scope>
    <source>
        <strain evidence="1">KCTC 22746</strain>
    </source>
</reference>
<protein>
    <recommendedName>
        <fullName evidence="3">Addiction module component</fullName>
    </recommendedName>
</protein>
<sequence length="82" mass="9351">MTTTTMREKLITYLSDADESKVNALYTLLEKDIEDVDDTLTLTEEHYTILREERGAYLKGEGTSYTAEESIQIAKGERDIDV</sequence>
<comment type="caution">
    <text evidence="1">The sequence shown here is derived from an EMBL/GenBank/DDBJ whole genome shotgun (WGS) entry which is preliminary data.</text>
</comment>
<dbReference type="EMBL" id="JADFFL010000001">
    <property type="protein sequence ID" value="MBE9660897.1"/>
    <property type="molecule type" value="Genomic_DNA"/>
</dbReference>
<proteinExistence type="predicted"/>
<evidence type="ECO:0008006" key="3">
    <source>
        <dbReference type="Google" id="ProtNLM"/>
    </source>
</evidence>
<dbReference type="RefSeq" id="WP_194110085.1">
    <property type="nucleotide sequence ID" value="NZ_JADFFL010000001.1"/>
</dbReference>
<dbReference type="Proteomes" id="UP000622475">
    <property type="component" value="Unassembled WGS sequence"/>
</dbReference>
<evidence type="ECO:0000313" key="1">
    <source>
        <dbReference type="EMBL" id="MBE9660897.1"/>
    </source>
</evidence>
<evidence type="ECO:0000313" key="2">
    <source>
        <dbReference type="Proteomes" id="UP000622475"/>
    </source>
</evidence>
<organism evidence="1 2">
    <name type="scientific">Mucilaginibacter myungsuensis</name>
    <dbReference type="NCBI Taxonomy" id="649104"/>
    <lineage>
        <taxon>Bacteria</taxon>
        <taxon>Pseudomonadati</taxon>
        <taxon>Bacteroidota</taxon>
        <taxon>Sphingobacteriia</taxon>
        <taxon>Sphingobacteriales</taxon>
        <taxon>Sphingobacteriaceae</taxon>
        <taxon>Mucilaginibacter</taxon>
    </lineage>
</organism>
<dbReference type="AlphaFoldDB" id="A0A929KTI6"/>
<gene>
    <name evidence="1" type="ORF">IRJ16_03300</name>
</gene>
<accession>A0A929KTI6</accession>
<name>A0A929KTI6_9SPHI</name>
<keyword evidence="2" id="KW-1185">Reference proteome</keyword>